<keyword evidence="1" id="KW-0547">Nucleotide-binding</keyword>
<dbReference type="Gene3D" id="3.40.50.300">
    <property type="entry name" value="P-loop containing nucleotide triphosphate hydrolases"/>
    <property type="match status" value="2"/>
</dbReference>
<dbReference type="Pfam" id="PF00005">
    <property type="entry name" value="ABC_tran"/>
    <property type="match status" value="2"/>
</dbReference>
<feature type="region of interest" description="Disordered" evidence="3">
    <location>
        <begin position="106"/>
        <end position="132"/>
    </location>
</feature>
<comment type="caution">
    <text evidence="5">The sequence shown here is derived from an EMBL/GenBank/DDBJ whole genome shotgun (WGS) entry which is preliminary data.</text>
</comment>
<evidence type="ECO:0000256" key="1">
    <source>
        <dbReference type="ARBA" id="ARBA00022741"/>
    </source>
</evidence>
<organism evidence="5 6">
    <name type="scientific">Candidatus Anaerobiospirillum pullistercoris</name>
    <dbReference type="NCBI Taxonomy" id="2838452"/>
    <lineage>
        <taxon>Bacteria</taxon>
        <taxon>Pseudomonadati</taxon>
        <taxon>Pseudomonadota</taxon>
        <taxon>Gammaproteobacteria</taxon>
        <taxon>Aeromonadales</taxon>
        <taxon>Succinivibrionaceae</taxon>
        <taxon>Anaerobiospirillum</taxon>
    </lineage>
</organism>
<evidence type="ECO:0000259" key="4">
    <source>
        <dbReference type="PROSITE" id="PS50893"/>
    </source>
</evidence>
<evidence type="ECO:0000313" key="5">
    <source>
        <dbReference type="EMBL" id="HIX57303.1"/>
    </source>
</evidence>
<feature type="region of interest" description="Disordered" evidence="3">
    <location>
        <begin position="173"/>
        <end position="200"/>
    </location>
</feature>
<dbReference type="InterPro" id="IPR003439">
    <property type="entry name" value="ABC_transporter-like_ATP-bd"/>
</dbReference>
<dbReference type="PANTHER" id="PTHR43038">
    <property type="entry name" value="ATP-BINDING CASSETTE, SUB-FAMILY H, MEMBER 1"/>
    <property type="match status" value="1"/>
</dbReference>
<sequence length="787" mass="85819">MITPEPHSNQAHIDAIPEDKSKAKPKAKPELTAPAPETLLQLRQLRKCFAKENGEQLVALDDLDLCIERNHHLISLIGPDGSGKSTLLQILAGLLLPDGGTYELNLASAQGPDLGPNGSGQNEPSQNEPSQELRISSSDIGYMSQTLGLYEDISVWENLKLFSQLRDLDTSSLIDPNQAPSAASQPNVPRGAQIPHEASQQSWWSKLWPFTTKRTTNHPATLSADDALDTYLTELLTKVGLIKFKDYKAGSLSGGMKQKLALTCALSAKPKLLLLDEPTVGVDPISRRELWSIIYDYLDNYHGYCIFSSLYLEEAERSSLTIFIKEGRIIYQGDAATLKQQVKSQCFALHPAAHLSYQKLARALMINLPHSKLIRDICPRMGRIDLLTTPEVSLSALNAELQELFTLCGYELSASDYQVQAREPILEDAYINLTGATASTGGGSGASADSSAASYSGLSVDSNNDFSPDHVLPPDASDTPTSENGKHVVIDVQGIRKQFGDFTAVHDSNFKVYQGEIFGLLGPNGAGKTTTFRMICALLNPSAGKILIQGLTLANAKSSVRATIGYVAQKFCLYRKLTLRQNLSYFGKSYGLSGQLLQERMDQMCQIFGLTPFLDESAASLPFGVQRSLSMACALIHRPSILFLDEATSGADPTSRRVFWQMISKLSAQGTTIIVTTHFMEEAEYCDRFLIQDQGKILILGTPDEICSPHNTALSSNQKERISIEEAFIACVESQRAANTTHGTARDTDCGTDQDSVQDLASTKASDKSTLYSTPSQANSEEDHHGN</sequence>
<dbReference type="SMART" id="SM00382">
    <property type="entry name" value="AAA"/>
    <property type="match status" value="2"/>
</dbReference>
<evidence type="ECO:0000256" key="2">
    <source>
        <dbReference type="ARBA" id="ARBA00022840"/>
    </source>
</evidence>
<feature type="domain" description="ABC transporter" evidence="4">
    <location>
        <begin position="490"/>
        <end position="719"/>
    </location>
</feature>
<feature type="compositionally biased region" description="Polar residues" evidence="3">
    <location>
        <begin position="119"/>
        <end position="132"/>
    </location>
</feature>
<protein>
    <submittedName>
        <fullName evidence="5">ATP-binding cassette domain-containing protein</fullName>
    </submittedName>
</protein>
<dbReference type="SUPFAM" id="SSF52540">
    <property type="entry name" value="P-loop containing nucleoside triphosphate hydrolases"/>
    <property type="match status" value="2"/>
</dbReference>
<feature type="region of interest" description="Disordered" evidence="3">
    <location>
        <begin position="741"/>
        <end position="787"/>
    </location>
</feature>
<reference evidence="5" key="2">
    <citation type="submission" date="2021-04" db="EMBL/GenBank/DDBJ databases">
        <authorList>
            <person name="Gilroy R."/>
        </authorList>
    </citation>
    <scope>NUCLEOTIDE SEQUENCE</scope>
    <source>
        <strain evidence="5">USASDec5-558</strain>
    </source>
</reference>
<feature type="region of interest" description="Disordered" evidence="3">
    <location>
        <begin position="1"/>
        <end position="35"/>
    </location>
</feature>
<dbReference type="EMBL" id="DXEV01000151">
    <property type="protein sequence ID" value="HIX57303.1"/>
    <property type="molecule type" value="Genomic_DNA"/>
</dbReference>
<dbReference type="Proteomes" id="UP000886829">
    <property type="component" value="Unassembled WGS sequence"/>
</dbReference>
<feature type="compositionally biased region" description="Polar residues" evidence="3">
    <location>
        <begin position="173"/>
        <end position="187"/>
    </location>
</feature>
<dbReference type="PROSITE" id="PS50893">
    <property type="entry name" value="ABC_TRANSPORTER_2"/>
    <property type="match status" value="2"/>
</dbReference>
<feature type="compositionally biased region" description="Polar residues" evidence="3">
    <location>
        <begin position="1"/>
        <end position="11"/>
    </location>
</feature>
<accession>A0A9D1WDZ6</accession>
<dbReference type="InterPro" id="IPR027417">
    <property type="entry name" value="P-loop_NTPase"/>
</dbReference>
<gene>
    <name evidence="5" type="ORF">H9850_07515</name>
</gene>
<dbReference type="GO" id="GO:0016887">
    <property type="term" value="F:ATP hydrolysis activity"/>
    <property type="evidence" value="ECO:0007669"/>
    <property type="project" value="InterPro"/>
</dbReference>
<feature type="domain" description="ABC transporter" evidence="4">
    <location>
        <begin position="40"/>
        <end position="351"/>
    </location>
</feature>
<evidence type="ECO:0000313" key="6">
    <source>
        <dbReference type="Proteomes" id="UP000886829"/>
    </source>
</evidence>
<keyword evidence="2 5" id="KW-0067">ATP-binding</keyword>
<feature type="compositionally biased region" description="Polar residues" evidence="3">
    <location>
        <begin position="751"/>
        <end position="779"/>
    </location>
</feature>
<reference evidence="5" key="1">
    <citation type="journal article" date="2021" name="PeerJ">
        <title>Extensive microbial diversity within the chicken gut microbiome revealed by metagenomics and culture.</title>
        <authorList>
            <person name="Gilroy R."/>
            <person name="Ravi A."/>
            <person name="Getino M."/>
            <person name="Pursley I."/>
            <person name="Horton D.L."/>
            <person name="Alikhan N.F."/>
            <person name="Baker D."/>
            <person name="Gharbi K."/>
            <person name="Hall N."/>
            <person name="Watson M."/>
            <person name="Adriaenssens E.M."/>
            <person name="Foster-Nyarko E."/>
            <person name="Jarju S."/>
            <person name="Secka A."/>
            <person name="Antonio M."/>
            <person name="Oren A."/>
            <person name="Chaudhuri R.R."/>
            <person name="La Ragione R."/>
            <person name="Hildebrand F."/>
            <person name="Pallen M.J."/>
        </authorList>
    </citation>
    <scope>NUCLEOTIDE SEQUENCE</scope>
    <source>
        <strain evidence="5">USASDec5-558</strain>
    </source>
</reference>
<dbReference type="AlphaFoldDB" id="A0A9D1WDZ6"/>
<name>A0A9D1WDZ6_9GAMM</name>
<dbReference type="InterPro" id="IPR003593">
    <property type="entry name" value="AAA+_ATPase"/>
</dbReference>
<dbReference type="PANTHER" id="PTHR43038:SF3">
    <property type="entry name" value="ABC TRANSPORTER G FAMILY MEMBER 20 ISOFORM X1"/>
    <property type="match status" value="1"/>
</dbReference>
<proteinExistence type="predicted"/>
<evidence type="ECO:0000256" key="3">
    <source>
        <dbReference type="SAM" id="MobiDB-lite"/>
    </source>
</evidence>
<dbReference type="GO" id="GO:0005524">
    <property type="term" value="F:ATP binding"/>
    <property type="evidence" value="ECO:0007669"/>
    <property type="project" value="UniProtKB-KW"/>
</dbReference>